<dbReference type="OrthoDB" id="3692042at2"/>
<gene>
    <name evidence="1" type="ORF">D9V32_02645</name>
</gene>
<protein>
    <submittedName>
        <fullName evidence="1">DUF2000 domain-containing protein</fullName>
    </submittedName>
</protein>
<sequence>MNELNTTKPGDNRVSGARIGFLPEEIRPGEPTRSARLKWVIVVSADLPAGRIANAVACVAAVAGDDVFGMLGEPAVDASGSPHAGLPWAGCSIVVAPADRLASIRARAAARDDVHVADMPTLAQETRVYAEYLEGLSGLEPPAVTYAAVGLVGERKRIDRLVGGLALLG</sequence>
<dbReference type="Proteomes" id="UP000272503">
    <property type="component" value="Unassembled WGS sequence"/>
</dbReference>
<comment type="caution">
    <text evidence="1">The sequence shown here is derived from an EMBL/GenBank/DDBJ whole genome shotgun (WGS) entry which is preliminary data.</text>
</comment>
<reference evidence="1 2" key="1">
    <citation type="submission" date="2018-10" db="EMBL/GenBank/DDBJ databases">
        <authorList>
            <person name="Li J."/>
        </authorList>
    </citation>
    <scope>NUCLEOTIDE SEQUENCE [LARGE SCALE GENOMIC DNA]</scope>
    <source>
        <strain evidence="1 2">IF 016277</strain>
    </source>
</reference>
<name>A0A3L7AB03_9MICO</name>
<dbReference type="Gene3D" id="3.40.1490.10">
    <property type="entry name" value="Bit1"/>
    <property type="match status" value="1"/>
</dbReference>
<dbReference type="AlphaFoldDB" id="A0A3L7AB03"/>
<evidence type="ECO:0000313" key="2">
    <source>
        <dbReference type="Proteomes" id="UP000272503"/>
    </source>
</evidence>
<accession>A0A3L7AB03</accession>
<dbReference type="InterPro" id="IPR018988">
    <property type="entry name" value="DUF2000"/>
</dbReference>
<organism evidence="1 2">
    <name type="scientific">Mycetocola tolaasinivorans</name>
    <dbReference type="NCBI Taxonomy" id="76635"/>
    <lineage>
        <taxon>Bacteria</taxon>
        <taxon>Bacillati</taxon>
        <taxon>Actinomycetota</taxon>
        <taxon>Actinomycetes</taxon>
        <taxon>Micrococcales</taxon>
        <taxon>Microbacteriaceae</taxon>
        <taxon>Mycetocola</taxon>
    </lineage>
</organism>
<evidence type="ECO:0000313" key="1">
    <source>
        <dbReference type="EMBL" id="RLP77569.1"/>
    </source>
</evidence>
<keyword evidence="2" id="KW-1185">Reference proteome</keyword>
<dbReference type="SUPFAM" id="SSF102462">
    <property type="entry name" value="Peptidyl-tRNA hydrolase II"/>
    <property type="match status" value="1"/>
</dbReference>
<dbReference type="InterPro" id="IPR023476">
    <property type="entry name" value="Pep_tRNA_hydro_II_dom_sf"/>
</dbReference>
<proteinExistence type="predicted"/>
<dbReference type="Pfam" id="PF09391">
    <property type="entry name" value="DUF2000"/>
    <property type="match status" value="1"/>
</dbReference>
<dbReference type="EMBL" id="RCUX01000002">
    <property type="protein sequence ID" value="RLP77569.1"/>
    <property type="molecule type" value="Genomic_DNA"/>
</dbReference>